<reference evidence="4" key="1">
    <citation type="submission" date="2021-08" db="EMBL/GenBank/DDBJ databases">
        <title>WGS assembly of Ceratopteris richardii.</title>
        <authorList>
            <person name="Marchant D.B."/>
            <person name="Chen G."/>
            <person name="Jenkins J."/>
            <person name="Shu S."/>
            <person name="Leebens-Mack J."/>
            <person name="Grimwood J."/>
            <person name="Schmutz J."/>
            <person name="Soltis P."/>
            <person name="Soltis D."/>
            <person name="Chen Z.-H."/>
        </authorList>
    </citation>
    <scope>NUCLEOTIDE SEQUENCE</scope>
    <source>
        <strain evidence="4">Whitten #5841</strain>
        <tissue evidence="4">Leaf</tissue>
    </source>
</reference>
<feature type="region of interest" description="Disordered" evidence="1">
    <location>
        <begin position="47"/>
        <end position="66"/>
    </location>
</feature>
<comment type="caution">
    <text evidence="4">The sequence shown here is derived from an EMBL/GenBank/DDBJ whole genome shotgun (WGS) entry which is preliminary data.</text>
</comment>
<evidence type="ECO:0000259" key="2">
    <source>
        <dbReference type="Pfam" id="PF14309"/>
    </source>
</evidence>
<dbReference type="PANTHER" id="PTHR21726:SF61">
    <property type="entry name" value="DNAA INITIATOR-ASSOCIATING PROTEIN"/>
    <property type="match status" value="1"/>
</dbReference>
<feature type="domain" description="DUF3741" evidence="3">
    <location>
        <begin position="112"/>
        <end position="126"/>
    </location>
</feature>
<feature type="compositionally biased region" description="Basic and acidic residues" evidence="1">
    <location>
        <begin position="47"/>
        <end position="64"/>
    </location>
</feature>
<feature type="compositionally biased region" description="Basic and acidic residues" evidence="1">
    <location>
        <begin position="152"/>
        <end position="163"/>
    </location>
</feature>
<dbReference type="InterPro" id="IPR025486">
    <property type="entry name" value="DUF4378"/>
</dbReference>
<feature type="region of interest" description="Disordered" evidence="1">
    <location>
        <begin position="1"/>
        <end position="25"/>
    </location>
</feature>
<dbReference type="PANTHER" id="PTHR21726">
    <property type="entry name" value="PHOSPHATIDYLINOSITOL N-ACETYLGLUCOSAMINYLTRANSFERASE SUBUNIT P DOWN SYNDROME CRITICAL REGION PROTEIN 5 -RELATED"/>
    <property type="match status" value="1"/>
</dbReference>
<dbReference type="EMBL" id="CM035440">
    <property type="protein sequence ID" value="KAH7283246.1"/>
    <property type="molecule type" value="Genomic_DNA"/>
</dbReference>
<feature type="compositionally biased region" description="Polar residues" evidence="1">
    <location>
        <begin position="419"/>
        <end position="431"/>
    </location>
</feature>
<dbReference type="InterPro" id="IPR032795">
    <property type="entry name" value="DUF3741-assoc"/>
</dbReference>
<keyword evidence="5" id="KW-1185">Reference proteome</keyword>
<dbReference type="Proteomes" id="UP000825935">
    <property type="component" value="Chromosome 35"/>
</dbReference>
<sequence length="955" mass="105224">MPFDTPPGQVLSSVPSPDRRRTSKLGGCASVLFQIFNGKRLFHRKSLPAERPKQSPNTHTEEQGPVKTLLTVADESLSISYRDTDEASETESAYKVEDIQTFDENVPSRSVGVVARLMGLETMPPLGSSYCECKHFEQQPKVDDSTSGDAPQWDRRTSKEKAVRQSNSSLSRSITREFKTDLPAKFAARRREKIKDSRLKSKFAFNGSSVSPEHFNSAFPLSLSSAKDGSLIKSGSFHKSIVPTQKDTSVVEAPPKMLDSTLQVNCPAKIQLQSTVSRNIHGSGNPATKCSGQDVLLDPNKQQTTAAIQVPYNKRNESKPTIASTRLTMDNRLSRQKNPYFHKPLSTQHAAGKIKCPIDEATLVRRQQQSFDQPKVNIAENVKPCLRRQQEISSRLIQPTVCSALKIQRARSRHPSPPKSVQDSSGPACSSQDSNCVPSSYDCPLASHLSKSQVGSNVVSAGKLFSTSEKVSHRHIEDLNDFVHAALPLHHASRERADVHRKNVTTMHIADFSQSDDSENSLYSHFSQDRLISSVIYTESLQKSSLETSISSDPSLSKSISSSEDSLNSLTADERNVDWESEHGKYPDMQNAFNLFSCESSSESLSSSLSVSMDDTASSHSQVDTNGNNIKSGSLCPGKNAAAILQELITALSSSRSQGKSNDTESDQIAPYCTEVGRSHSLADCVQHKIILSTESTSEGAECSYSLESVQHSQGAKECGLGNPCTSNFPPETLHKSCQLHHEISKEHADFGDCEALMNTIMKLHHIDPETIGFSSRTEMHSDDKVTLNGTSRDGLSRCFADSSASGNIFDQALQHEWGFSNSTTLTAEDDADSIYRLDIESSFSNDHDEVASLSKRLVTDCLNEAFKSLSKQFFNFSSISEQSSASHVLSKVYKQLDEWRGMATTMNLDEMVEKEMNLTTRIWRNIGNATEEVVETVESAIYSVLLEELLLELF</sequence>
<dbReference type="AlphaFoldDB" id="A0A8T2QHN6"/>
<dbReference type="Pfam" id="PF14383">
    <property type="entry name" value="VARLMGL"/>
    <property type="match status" value="1"/>
</dbReference>
<gene>
    <name evidence="4" type="ORF">KP509_35G067600</name>
</gene>
<evidence type="ECO:0000313" key="5">
    <source>
        <dbReference type="Proteomes" id="UP000825935"/>
    </source>
</evidence>
<feature type="region of interest" description="Disordered" evidence="1">
    <location>
        <begin position="139"/>
        <end position="170"/>
    </location>
</feature>
<evidence type="ECO:0000313" key="4">
    <source>
        <dbReference type="EMBL" id="KAH7283246.1"/>
    </source>
</evidence>
<dbReference type="OMA" id="CESFFAD"/>
<feature type="domain" description="DUF4378" evidence="2">
    <location>
        <begin position="835"/>
        <end position="949"/>
    </location>
</feature>
<proteinExistence type="predicted"/>
<feature type="region of interest" description="Disordered" evidence="1">
    <location>
        <begin position="547"/>
        <end position="571"/>
    </location>
</feature>
<evidence type="ECO:0000256" key="1">
    <source>
        <dbReference type="SAM" id="MobiDB-lite"/>
    </source>
</evidence>
<protein>
    <recommendedName>
        <fullName evidence="6">DUF4378 domain-containing protein</fullName>
    </recommendedName>
</protein>
<feature type="region of interest" description="Disordered" evidence="1">
    <location>
        <begin position="408"/>
        <end position="431"/>
    </location>
</feature>
<evidence type="ECO:0008006" key="6">
    <source>
        <dbReference type="Google" id="ProtNLM"/>
    </source>
</evidence>
<feature type="compositionally biased region" description="Low complexity" evidence="1">
    <location>
        <begin position="549"/>
        <end position="569"/>
    </location>
</feature>
<dbReference type="Pfam" id="PF14309">
    <property type="entry name" value="DUF4378"/>
    <property type="match status" value="1"/>
</dbReference>
<evidence type="ECO:0000259" key="3">
    <source>
        <dbReference type="Pfam" id="PF14383"/>
    </source>
</evidence>
<accession>A0A8T2QHN6</accession>
<organism evidence="4 5">
    <name type="scientific">Ceratopteris richardii</name>
    <name type="common">Triangle waterfern</name>
    <dbReference type="NCBI Taxonomy" id="49495"/>
    <lineage>
        <taxon>Eukaryota</taxon>
        <taxon>Viridiplantae</taxon>
        <taxon>Streptophyta</taxon>
        <taxon>Embryophyta</taxon>
        <taxon>Tracheophyta</taxon>
        <taxon>Polypodiopsida</taxon>
        <taxon>Polypodiidae</taxon>
        <taxon>Polypodiales</taxon>
        <taxon>Pteridineae</taxon>
        <taxon>Pteridaceae</taxon>
        <taxon>Parkerioideae</taxon>
        <taxon>Ceratopteris</taxon>
    </lineage>
</organism>
<dbReference type="OrthoDB" id="1928505at2759"/>
<name>A0A8T2QHN6_CERRI</name>